<accession>A0ABW1A7W9</accession>
<dbReference type="CDD" id="cd03219">
    <property type="entry name" value="ABC_Mj1267_LivG_branched"/>
    <property type="match status" value="1"/>
</dbReference>
<name>A0ABW1A7W9_9ACTN</name>
<organism evidence="5 6">
    <name type="scientific">Actinomadura rugatobispora</name>
    <dbReference type="NCBI Taxonomy" id="1994"/>
    <lineage>
        <taxon>Bacteria</taxon>
        <taxon>Bacillati</taxon>
        <taxon>Actinomycetota</taxon>
        <taxon>Actinomycetes</taxon>
        <taxon>Streptosporangiales</taxon>
        <taxon>Thermomonosporaceae</taxon>
        <taxon>Actinomadura</taxon>
    </lineage>
</organism>
<dbReference type="Proteomes" id="UP001596074">
    <property type="component" value="Unassembled WGS sequence"/>
</dbReference>
<feature type="domain" description="ABC transporter" evidence="4">
    <location>
        <begin position="5"/>
        <end position="234"/>
    </location>
</feature>
<dbReference type="InterPro" id="IPR003439">
    <property type="entry name" value="ABC_transporter-like_ATP-bd"/>
</dbReference>
<dbReference type="Gene3D" id="3.40.50.300">
    <property type="entry name" value="P-loop containing nucleotide triphosphate hydrolases"/>
    <property type="match status" value="1"/>
</dbReference>
<dbReference type="InterPro" id="IPR051120">
    <property type="entry name" value="ABC_AA/LPS_Transport"/>
</dbReference>
<keyword evidence="3 5" id="KW-0067">ATP-binding</keyword>
<reference evidence="6" key="1">
    <citation type="journal article" date="2019" name="Int. J. Syst. Evol. Microbiol.">
        <title>The Global Catalogue of Microorganisms (GCM) 10K type strain sequencing project: providing services to taxonomists for standard genome sequencing and annotation.</title>
        <authorList>
            <consortium name="The Broad Institute Genomics Platform"/>
            <consortium name="The Broad Institute Genome Sequencing Center for Infectious Disease"/>
            <person name="Wu L."/>
            <person name="Ma J."/>
        </authorList>
    </citation>
    <scope>NUCLEOTIDE SEQUENCE [LARGE SCALE GENOMIC DNA]</scope>
    <source>
        <strain evidence="6">KCTC 42087</strain>
    </source>
</reference>
<dbReference type="SMART" id="SM00382">
    <property type="entry name" value="AAA"/>
    <property type="match status" value="1"/>
</dbReference>
<keyword evidence="2" id="KW-0547">Nucleotide-binding</keyword>
<dbReference type="PANTHER" id="PTHR45772:SF2">
    <property type="entry name" value="ABC TRANSPORTER ATP-BINDING PROTEIN"/>
    <property type="match status" value="1"/>
</dbReference>
<protein>
    <submittedName>
        <fullName evidence="5">ABC transporter ATP-binding protein</fullName>
    </submittedName>
</protein>
<evidence type="ECO:0000256" key="3">
    <source>
        <dbReference type="ARBA" id="ARBA00022840"/>
    </source>
</evidence>
<evidence type="ECO:0000313" key="6">
    <source>
        <dbReference type="Proteomes" id="UP001596074"/>
    </source>
</evidence>
<keyword evidence="1" id="KW-0813">Transport</keyword>
<dbReference type="PANTHER" id="PTHR45772">
    <property type="entry name" value="CONSERVED COMPONENT OF ABC TRANSPORTER FOR NATURAL AMINO ACIDS-RELATED"/>
    <property type="match status" value="1"/>
</dbReference>
<comment type="caution">
    <text evidence="5">The sequence shown here is derived from an EMBL/GenBank/DDBJ whole genome shotgun (WGS) entry which is preliminary data.</text>
</comment>
<dbReference type="InterPro" id="IPR032823">
    <property type="entry name" value="BCA_ABC_TP_C"/>
</dbReference>
<gene>
    <name evidence="5" type="ORF">ACFPZN_34760</name>
</gene>
<dbReference type="PROSITE" id="PS50893">
    <property type="entry name" value="ABC_TRANSPORTER_2"/>
    <property type="match status" value="1"/>
</dbReference>
<dbReference type="EMBL" id="JBHSON010000059">
    <property type="protein sequence ID" value="MFC5750807.1"/>
    <property type="molecule type" value="Genomic_DNA"/>
</dbReference>
<evidence type="ECO:0000256" key="1">
    <source>
        <dbReference type="ARBA" id="ARBA00022448"/>
    </source>
</evidence>
<dbReference type="InterPro" id="IPR003593">
    <property type="entry name" value="AAA+_ATPase"/>
</dbReference>
<keyword evidence="6" id="KW-1185">Reference proteome</keyword>
<dbReference type="SUPFAM" id="SSF52540">
    <property type="entry name" value="P-loop containing nucleoside triphosphate hydrolases"/>
    <property type="match status" value="1"/>
</dbReference>
<evidence type="ECO:0000313" key="5">
    <source>
        <dbReference type="EMBL" id="MFC5750807.1"/>
    </source>
</evidence>
<dbReference type="Pfam" id="PF00005">
    <property type="entry name" value="ABC_tran"/>
    <property type="match status" value="1"/>
</dbReference>
<dbReference type="RefSeq" id="WP_378286573.1">
    <property type="nucleotide sequence ID" value="NZ_JBHSON010000059.1"/>
</dbReference>
<evidence type="ECO:0000256" key="2">
    <source>
        <dbReference type="ARBA" id="ARBA00022741"/>
    </source>
</evidence>
<evidence type="ECO:0000259" key="4">
    <source>
        <dbReference type="PROSITE" id="PS50893"/>
    </source>
</evidence>
<proteinExistence type="predicted"/>
<dbReference type="GO" id="GO:0005524">
    <property type="term" value="F:ATP binding"/>
    <property type="evidence" value="ECO:0007669"/>
    <property type="project" value="UniProtKB-KW"/>
</dbReference>
<sequence>MTRLLRIRDVDVEFGGVKALDGVSVDVTAGHVHGLIGPNGSGKSTLMDVAGGFLRPARGTVELAGRRVERRPAHRRARDGIGRTFQGLELFDDLSVAENLSVGLVGGARPARADVEWAAGLLGVADELDRLVVELPHGRRRLVSVARAIAGRPRVLLLDEPAAGLETGETAELGRALREIVAPETAILLVEHDMQLVMGVCDRVTVLQLGGVIAEGSPAEIRTDPRVRAAYLGEG</sequence>
<dbReference type="Pfam" id="PF12399">
    <property type="entry name" value="BCA_ABC_TP_C"/>
    <property type="match status" value="1"/>
</dbReference>
<dbReference type="InterPro" id="IPR027417">
    <property type="entry name" value="P-loop_NTPase"/>
</dbReference>